<accession>A0A2N5ZBW7</accession>
<keyword evidence="1 3" id="KW-0436">Ligase</keyword>
<reference evidence="3 4" key="1">
    <citation type="submission" date="2017-11" db="EMBL/GenBank/DDBJ databases">
        <title>Genome-resolved metagenomics identifies genetic mobility, metabolic interactions, and unexpected diversity in perchlorate-reducing communities.</title>
        <authorList>
            <person name="Barnum T.P."/>
            <person name="Figueroa I.A."/>
            <person name="Carlstrom C.I."/>
            <person name="Lucas L.N."/>
            <person name="Engelbrektson A.L."/>
            <person name="Coates J.D."/>
        </authorList>
    </citation>
    <scope>NUCLEOTIDE SEQUENCE [LARGE SCALE GENOMIC DNA]</scope>
    <source>
        <strain evidence="3">BM706</strain>
    </source>
</reference>
<evidence type="ECO:0000256" key="1">
    <source>
        <dbReference type="ARBA" id="ARBA00022598"/>
    </source>
</evidence>
<dbReference type="InterPro" id="IPR045864">
    <property type="entry name" value="aa-tRNA-synth_II/BPL/LPL"/>
</dbReference>
<comment type="caution">
    <text evidence="3">The sequence shown here is derived from an EMBL/GenBank/DDBJ whole genome shotgun (WGS) entry which is preliminary data.</text>
</comment>
<name>A0A2N5ZBW7_MUIH1</name>
<dbReference type="CDD" id="cd16442">
    <property type="entry name" value="BPL"/>
    <property type="match status" value="1"/>
</dbReference>
<dbReference type="PANTHER" id="PTHR12835:SF5">
    <property type="entry name" value="BIOTIN--PROTEIN LIGASE"/>
    <property type="match status" value="1"/>
</dbReference>
<organism evidence="3 4">
    <name type="scientific">Muiribacterium halophilum</name>
    <dbReference type="NCBI Taxonomy" id="2053465"/>
    <lineage>
        <taxon>Bacteria</taxon>
        <taxon>Candidatus Muiribacteriota</taxon>
        <taxon>Candidatus Muiribacteriia</taxon>
        <taxon>Candidatus Muiribacteriales</taxon>
        <taxon>Candidatus Muiribacteriaceae</taxon>
        <taxon>Candidatus Muiribacterium</taxon>
    </lineage>
</organism>
<dbReference type="GO" id="GO:0005737">
    <property type="term" value="C:cytoplasm"/>
    <property type="evidence" value="ECO:0007669"/>
    <property type="project" value="TreeGrafter"/>
</dbReference>
<gene>
    <name evidence="3" type="ORF">C0601_11160</name>
</gene>
<evidence type="ECO:0000313" key="4">
    <source>
        <dbReference type="Proteomes" id="UP000234857"/>
    </source>
</evidence>
<dbReference type="NCBIfam" id="TIGR00121">
    <property type="entry name" value="birA_ligase"/>
    <property type="match status" value="1"/>
</dbReference>
<dbReference type="Proteomes" id="UP000234857">
    <property type="component" value="Unassembled WGS sequence"/>
</dbReference>
<evidence type="ECO:0000259" key="2">
    <source>
        <dbReference type="Pfam" id="PF03099"/>
    </source>
</evidence>
<dbReference type="EMBL" id="PKTG01000122">
    <property type="protein sequence ID" value="PLX16173.1"/>
    <property type="molecule type" value="Genomic_DNA"/>
</dbReference>
<protein>
    <submittedName>
        <fullName evidence="3">Biotin--[acetyl-CoA-carboxylase] ligase</fullName>
    </submittedName>
</protein>
<feature type="domain" description="BPL/LPL catalytic" evidence="2">
    <location>
        <begin position="18"/>
        <end position="138"/>
    </location>
</feature>
<sequence length="202" mass="23036">MHHKPDDILEINLSKATSTNDIAKKISLSRPVVIITASEQTKGRGRYNDRKWFSPKDSGLYISIVFSDIDNFDSECLPYITKMISTSVYETLADYNISLFIKPPNDIYTKTGKIAGVLAESKTKGNIVERIISSAGINIKRPDKVPIEIKHKSSYLSDHIKIRENEIDILKKGFLKNLFKNFELVKNKKYSLIDEKFSSYLI</sequence>
<dbReference type="InterPro" id="IPR004143">
    <property type="entry name" value="BPL_LPL_catalytic"/>
</dbReference>
<dbReference type="InterPro" id="IPR004408">
    <property type="entry name" value="Biotin_CoA_COase_ligase"/>
</dbReference>
<dbReference type="Pfam" id="PF03099">
    <property type="entry name" value="BPL_LplA_LipB"/>
    <property type="match status" value="1"/>
</dbReference>
<dbReference type="AlphaFoldDB" id="A0A2N5ZBW7"/>
<proteinExistence type="predicted"/>
<evidence type="ECO:0000313" key="3">
    <source>
        <dbReference type="EMBL" id="PLX16173.1"/>
    </source>
</evidence>
<dbReference type="Gene3D" id="3.30.930.10">
    <property type="entry name" value="Bira Bifunctional Protein, Domain 2"/>
    <property type="match status" value="1"/>
</dbReference>
<dbReference type="SUPFAM" id="SSF55681">
    <property type="entry name" value="Class II aaRS and biotin synthetases"/>
    <property type="match status" value="1"/>
</dbReference>
<dbReference type="GO" id="GO:0004077">
    <property type="term" value="F:biotin--[biotin carboxyl-carrier protein] ligase activity"/>
    <property type="evidence" value="ECO:0007669"/>
    <property type="project" value="InterPro"/>
</dbReference>
<dbReference type="PANTHER" id="PTHR12835">
    <property type="entry name" value="BIOTIN PROTEIN LIGASE"/>
    <property type="match status" value="1"/>
</dbReference>